<proteinExistence type="predicted"/>
<protein>
    <submittedName>
        <fullName evidence="2">Uncharacterized protein</fullName>
    </submittedName>
</protein>
<feature type="region of interest" description="Disordered" evidence="1">
    <location>
        <begin position="1"/>
        <end position="33"/>
    </location>
</feature>
<feature type="compositionally biased region" description="Polar residues" evidence="1">
    <location>
        <begin position="74"/>
        <end position="96"/>
    </location>
</feature>
<feature type="region of interest" description="Disordered" evidence="1">
    <location>
        <begin position="74"/>
        <end position="166"/>
    </location>
</feature>
<feature type="compositionally biased region" description="Basic and acidic residues" evidence="1">
    <location>
        <begin position="18"/>
        <end position="33"/>
    </location>
</feature>
<dbReference type="Proteomes" id="UP001295684">
    <property type="component" value="Unassembled WGS sequence"/>
</dbReference>
<sequence length="363" mass="41904">MQNFYRNDTLSTRKPLMAHKESKNNKEQKEKKLFVKRNQNYSKMKRMMSPQAPNMAKLGVDLKFLKNPRRSRLRNFNVSPHSKGNPTPNNPYQNTIQLKSQKKKENNLKKTKTQNGSKKNEFGRMLSHIQPTSPFNPNDLASTRNTTPLSNLGESNPTFIPKKKRKPAMIKNQKTLGGNAHPKENKNNMNLSGKKRRLTRPTLTGVIISKFMNQYKKEKSPKKIEMPKIFEKKKTTRKERVVSFEAKPRGLASRVKAASKTPLFSSIKRQLGNMTFIGRNITPIIKNYKAKNKNKFVKSKPKKKVKLEMAKNIEENSRVNMRYFSRNNPENMSVMSSRAIRRLHDTVGSGDQRDSSLAFSLRL</sequence>
<gene>
    <name evidence="2" type="ORF">ECRASSUSDP1_LOCUS22656</name>
</gene>
<dbReference type="AlphaFoldDB" id="A0AAD1XY72"/>
<reference evidence="2" key="1">
    <citation type="submission" date="2023-07" db="EMBL/GenBank/DDBJ databases">
        <authorList>
            <consortium name="AG Swart"/>
            <person name="Singh M."/>
            <person name="Singh A."/>
            <person name="Seah K."/>
            <person name="Emmerich C."/>
        </authorList>
    </citation>
    <scope>NUCLEOTIDE SEQUENCE</scope>
    <source>
        <strain evidence="2">DP1</strain>
    </source>
</reference>
<keyword evidence="3" id="KW-1185">Reference proteome</keyword>
<name>A0AAD1XY72_EUPCR</name>
<dbReference type="EMBL" id="CAMPGE010023246">
    <property type="protein sequence ID" value="CAI2381207.1"/>
    <property type="molecule type" value="Genomic_DNA"/>
</dbReference>
<comment type="caution">
    <text evidence="2">The sequence shown here is derived from an EMBL/GenBank/DDBJ whole genome shotgun (WGS) entry which is preliminary data.</text>
</comment>
<evidence type="ECO:0000313" key="3">
    <source>
        <dbReference type="Proteomes" id="UP001295684"/>
    </source>
</evidence>
<accession>A0AAD1XY72</accession>
<evidence type="ECO:0000313" key="2">
    <source>
        <dbReference type="EMBL" id="CAI2381207.1"/>
    </source>
</evidence>
<organism evidence="2 3">
    <name type="scientific">Euplotes crassus</name>
    <dbReference type="NCBI Taxonomy" id="5936"/>
    <lineage>
        <taxon>Eukaryota</taxon>
        <taxon>Sar</taxon>
        <taxon>Alveolata</taxon>
        <taxon>Ciliophora</taxon>
        <taxon>Intramacronucleata</taxon>
        <taxon>Spirotrichea</taxon>
        <taxon>Hypotrichia</taxon>
        <taxon>Euplotida</taxon>
        <taxon>Euplotidae</taxon>
        <taxon>Moneuplotes</taxon>
    </lineage>
</organism>
<feature type="compositionally biased region" description="Polar residues" evidence="1">
    <location>
        <begin position="129"/>
        <end position="158"/>
    </location>
</feature>
<evidence type="ECO:0000256" key="1">
    <source>
        <dbReference type="SAM" id="MobiDB-lite"/>
    </source>
</evidence>
<feature type="compositionally biased region" description="Polar residues" evidence="1">
    <location>
        <begin position="1"/>
        <end position="12"/>
    </location>
</feature>